<dbReference type="InterPro" id="IPR006530">
    <property type="entry name" value="YD"/>
</dbReference>
<dbReference type="Gene3D" id="2.180.10.10">
    <property type="entry name" value="RHS repeat-associated core"/>
    <property type="match status" value="2"/>
</dbReference>
<dbReference type="InterPro" id="IPR022385">
    <property type="entry name" value="Rhs_assc_core"/>
</dbReference>
<feature type="region of interest" description="Disordered" evidence="2">
    <location>
        <begin position="116"/>
        <end position="159"/>
    </location>
</feature>
<evidence type="ECO:0000256" key="3">
    <source>
        <dbReference type="SAM" id="SignalP"/>
    </source>
</evidence>
<sequence length="2100" mass="227274">MNLAHDPDPPESYWNRLTLPVRKSPWPRRLAATLAVVVMAPLVPAVPASAAPRSAPAVQRETPVLGKRVPVLPRTADPAEKQAWKTPPSVVWPKPQAVELDATGGAGARTLAADFPVRLAPPKKPAESAESTKAADDGNDKGGKEAKDAKDGKEAAAAATPDRVRVELLDTAPSGLLGLALRVTAGQGLAVARGRTRLEIDYSGFRYAFGGDYGARLRLVRLDECALTAPAAPAAAAACPRPEPVPSDNDAKSGTLAADVDLPALYALQAAPSGPSGDHAATSLAPSSNWSVGTQSGDFTWDYGLRAPPALGGDEPDMSLVYSSQSVDGRTVSTNNQPSWAGEGFELNPGGYIERRYKSCMIDGKKTGDLCWDQENATLALGNSAVELVKDATTKQWRPRRDDGTRVEYLTGAANGDDNGEYWRVTTDDGTQYTFGLNRLPGWATGKPETGSTWTVPVFGNNSGEPCHKSDAASSWCQQAYRWNLDLAVDTHGNATTYWYGAEKNHYGRNMKPELGTEYVRGGYLKRIDYGYLRGELFTRSPAARVVFDVAERCVPGGTVTCAADQLKKETASHWPDVPFDQICGSGEKCTNRLSPTFFTRLRLAKVTTQVLNPDTAKCSGKPYCDVDSWTLTHSFPATGDGLSPSLWLASIQQSGHVGGTVTLPKVTFVGVQLPNRVDSDEGRAPLVKWRVRSVNNESGGELRVEYGPADCKPGDAPAADRNGRLCFPQRWAPPDEGEVTDWFHKYVVTRTLEIDRVAQSPPVVTDYEYLDGAAWHYADNILVKPEHRTWSEWRGFGRVRVRGGDGQDTKRTLTEFRYFRGMDGDRQADGSKRRAQVVDSEGGKLDDLDQFAGFEREEILYEGDGGEIATATAEEPWSLKTAESTQGGVTKLAHIVEPKSMVTRTALEGGKWRRTAEERAYDTQGMLTQVDEKGDLDTGDDDQCTRYTYARNTTAWLLDYTSRIHKVAAGCGAGVSKLAAADVISDERMQFDGGPYGQAPVKGDVTAVQSVAGDGSAVTESVKTYDAYGRMTSETDAAGTKVVTTYTPTSGAPATEVTETNPLGHVERTLIEPAWGEVVTEIDANNRRVDLEHDALGRLVKVWQGDRSKEAGQSPSTEYSYLTRNDGPNVVTTKTLRADGGYTVSHELLDGLLRPRQTQEPAPRDDQAQDPALRDGRTITDTFHNSLGEVAKSNSGYFSPGEPSTELLGVADTAVPSQIVTSYDGTGEVSVQAFRVKGVEKWRAAATYRGDRMHITAPAGGTAVTRIGDAEGRLVELRQYKGATPTGDYEATRYTYDTSDRLSTVTDHAGNVWRHTYDLRGREIRTEDPDKGVTTFTYNDVDEVVTSTDARGRTLAYVHDALGRKRELHEGSTTGPLLAEWKYDALAKGHMNASIRYVGGQAYKAEINAIDAEYRTLRQTVTVPAREGKLAGSYVLNSRYTLDDQVQSVSFPAAGGLAEESVVYTYDGLSQPVTVSGLSSYVTATRYSKLGETLQYELNSGGKKSWLTYTHDESTRRLTRTRLDRESAPAPDLDLNYTYDPAGNITKIADMDGGRSRDTQCFTYDHLRRLTAAWTATDDCAGGGPRSDTIGGVAPYATSYAYDSTGNRTKETRHAFGGRAESVRSYTYPAAGEARPHALLTAGTDVFAYDEAGNTTRRKVGAADQTLVWDAEGNLESVTEAGKTTSFVYDADGERLLRKTPTDSTLYIDDMELRLDLAKDVVECTRYYTIGDETIAVRTPDNRVYFLASDHQGTAQAAVNGGTGDVAVRRTTPFGEDRGTAPPWWPGQRGFVGGVRDASTGLVQLGAREYDPVNGRFLSVDPVIDEEDPQQLNAYAYANNSPVTMSDPDGQLVWIVVGIAARIAARALARKLAQAAARRAAQAAARRAAIALAKRRAAALAKKKAAELAKKKAAELAKKKAAQAAKKRAAEKARKAAAAAAKRRAAAAARRAAAKRAKAAAAKARSRRVSRAPAKPARQRPAHRPTSRKAVQRQSPPKAQRSPVRDGSYYRIDGSRQPSKSVSVYRNGKMYPEGQPPAGMVRPSGSGQAMRQDYKPAELDPPSTRTGIIAETAARSTKFINEGDLDSLFMHIIRLAGGG</sequence>
<gene>
    <name evidence="5" type="ORF">GCM10010140_32680</name>
</gene>
<feature type="region of interest" description="Disordered" evidence="2">
    <location>
        <begin position="233"/>
        <end position="254"/>
    </location>
</feature>
<dbReference type="InterPro" id="IPR050708">
    <property type="entry name" value="T6SS_VgrG/RHS"/>
</dbReference>
<dbReference type="Pfam" id="PF25023">
    <property type="entry name" value="TEN_YD-shell"/>
    <property type="match status" value="1"/>
</dbReference>
<evidence type="ECO:0000313" key="5">
    <source>
        <dbReference type="EMBL" id="GGQ00074.1"/>
    </source>
</evidence>
<feature type="region of interest" description="Disordered" evidence="2">
    <location>
        <begin position="1926"/>
        <end position="2065"/>
    </location>
</feature>
<feature type="region of interest" description="Disordered" evidence="2">
    <location>
        <begin position="1154"/>
        <end position="1175"/>
    </location>
</feature>
<feature type="compositionally biased region" description="Basic and acidic residues" evidence="2">
    <location>
        <begin position="133"/>
        <end position="154"/>
    </location>
</feature>
<dbReference type="NCBIfam" id="TIGR03696">
    <property type="entry name" value="Rhs_assc_core"/>
    <property type="match status" value="1"/>
</dbReference>
<feature type="domain" description="Teneurin-like YD-shell" evidence="4">
    <location>
        <begin position="1639"/>
        <end position="1844"/>
    </location>
</feature>
<dbReference type="NCBIfam" id="TIGR01643">
    <property type="entry name" value="YD_repeat_2x"/>
    <property type="match status" value="1"/>
</dbReference>
<evidence type="ECO:0000259" key="4">
    <source>
        <dbReference type="Pfam" id="PF25023"/>
    </source>
</evidence>
<keyword evidence="1" id="KW-0677">Repeat</keyword>
<comment type="caution">
    <text evidence="5">The sequence shown here is derived from an EMBL/GenBank/DDBJ whole genome shotgun (WGS) entry which is preliminary data.</text>
</comment>
<evidence type="ECO:0000313" key="6">
    <source>
        <dbReference type="Proteomes" id="UP000611554"/>
    </source>
</evidence>
<feature type="compositionally biased region" description="Low complexity" evidence="2">
    <location>
        <begin position="1937"/>
        <end position="1952"/>
    </location>
</feature>
<dbReference type="EMBL" id="BMQJ01000007">
    <property type="protein sequence ID" value="GGQ00074.1"/>
    <property type="molecule type" value="Genomic_DNA"/>
</dbReference>
<feature type="chain" id="PRO_5045590704" evidence="3">
    <location>
        <begin position="51"/>
        <end position="2100"/>
    </location>
</feature>
<feature type="compositionally biased region" description="Basic residues" evidence="2">
    <location>
        <begin position="1953"/>
        <end position="1971"/>
    </location>
</feature>
<dbReference type="PANTHER" id="PTHR32305">
    <property type="match status" value="1"/>
</dbReference>
<organism evidence="5 6">
    <name type="scientific">Streptosporangium pseudovulgare</name>
    <dbReference type="NCBI Taxonomy" id="35765"/>
    <lineage>
        <taxon>Bacteria</taxon>
        <taxon>Bacillati</taxon>
        <taxon>Actinomycetota</taxon>
        <taxon>Actinomycetes</taxon>
        <taxon>Streptosporangiales</taxon>
        <taxon>Streptosporangiaceae</taxon>
        <taxon>Streptosporangium</taxon>
    </lineage>
</organism>
<keyword evidence="6" id="KW-1185">Reference proteome</keyword>
<reference evidence="6" key="1">
    <citation type="journal article" date="2019" name="Int. J. Syst. Evol. Microbiol.">
        <title>The Global Catalogue of Microorganisms (GCM) 10K type strain sequencing project: providing services to taxonomists for standard genome sequencing and annotation.</title>
        <authorList>
            <consortium name="The Broad Institute Genomics Platform"/>
            <consortium name="The Broad Institute Genome Sequencing Center for Infectious Disease"/>
            <person name="Wu L."/>
            <person name="Ma J."/>
        </authorList>
    </citation>
    <scope>NUCLEOTIDE SEQUENCE [LARGE SCALE GENOMIC DNA]</scope>
    <source>
        <strain evidence="6">JCM 3115</strain>
    </source>
</reference>
<dbReference type="Proteomes" id="UP000611554">
    <property type="component" value="Unassembled WGS sequence"/>
</dbReference>
<dbReference type="Pfam" id="PF05593">
    <property type="entry name" value="RHS_repeat"/>
    <property type="match status" value="1"/>
</dbReference>
<dbReference type="InterPro" id="IPR031325">
    <property type="entry name" value="RHS_repeat"/>
</dbReference>
<feature type="signal peptide" evidence="3">
    <location>
        <begin position="1"/>
        <end position="50"/>
    </location>
</feature>
<dbReference type="InterPro" id="IPR056823">
    <property type="entry name" value="TEN-like_YD-shell"/>
</dbReference>
<accession>A0ABQ2QX87</accession>
<feature type="compositionally biased region" description="Basic residues" evidence="2">
    <location>
        <begin position="1978"/>
        <end position="1992"/>
    </location>
</feature>
<evidence type="ECO:0000256" key="2">
    <source>
        <dbReference type="SAM" id="MobiDB-lite"/>
    </source>
</evidence>
<feature type="compositionally biased region" description="Basic and acidic residues" evidence="2">
    <location>
        <begin position="1163"/>
        <end position="1175"/>
    </location>
</feature>
<name>A0ABQ2QX87_9ACTN</name>
<dbReference type="RefSeq" id="WP_189247319.1">
    <property type="nucleotide sequence ID" value="NZ_BMQJ01000007.1"/>
</dbReference>
<keyword evidence="3" id="KW-0732">Signal</keyword>
<evidence type="ECO:0000256" key="1">
    <source>
        <dbReference type="ARBA" id="ARBA00022737"/>
    </source>
</evidence>
<dbReference type="PANTHER" id="PTHR32305:SF17">
    <property type="entry name" value="TRNA NUCLEASE WAPA"/>
    <property type="match status" value="1"/>
</dbReference>
<protein>
    <submittedName>
        <fullName evidence="5">Type IV secretion protein Rhs</fullName>
    </submittedName>
</protein>
<proteinExistence type="predicted"/>